<protein>
    <recommendedName>
        <fullName evidence="3">DUF4238 domain-containing protein</fullName>
    </recommendedName>
</protein>
<dbReference type="EMBL" id="BAABRO010000006">
    <property type="protein sequence ID" value="GAA5507656.1"/>
    <property type="molecule type" value="Genomic_DNA"/>
</dbReference>
<dbReference type="Pfam" id="PF14022">
    <property type="entry name" value="DUF4238"/>
    <property type="match status" value="1"/>
</dbReference>
<name>A0ABP9VS78_9BACT</name>
<keyword evidence="2" id="KW-1185">Reference proteome</keyword>
<evidence type="ECO:0000313" key="2">
    <source>
        <dbReference type="Proteomes" id="UP001416858"/>
    </source>
</evidence>
<organism evidence="1 2">
    <name type="scientific">Novipirellula caenicola</name>
    <dbReference type="NCBI Taxonomy" id="1536901"/>
    <lineage>
        <taxon>Bacteria</taxon>
        <taxon>Pseudomonadati</taxon>
        <taxon>Planctomycetota</taxon>
        <taxon>Planctomycetia</taxon>
        <taxon>Pirellulales</taxon>
        <taxon>Pirellulaceae</taxon>
        <taxon>Novipirellula</taxon>
    </lineage>
</organism>
<gene>
    <name evidence="1" type="ORF">Rcae01_03113</name>
</gene>
<accession>A0ABP9VS78</accession>
<evidence type="ECO:0008006" key="3">
    <source>
        <dbReference type="Google" id="ProtNLM"/>
    </source>
</evidence>
<dbReference type="Proteomes" id="UP001416858">
    <property type="component" value="Unassembled WGS sequence"/>
</dbReference>
<dbReference type="InterPro" id="IPR025332">
    <property type="entry name" value="DUF4238"/>
</dbReference>
<reference evidence="1 2" key="1">
    <citation type="submission" date="2024-02" db="EMBL/GenBank/DDBJ databases">
        <title>Rhodopirellula caenicola NBRC 110016.</title>
        <authorList>
            <person name="Ichikawa N."/>
            <person name="Katano-Makiyama Y."/>
            <person name="Hidaka K."/>
        </authorList>
    </citation>
    <scope>NUCLEOTIDE SEQUENCE [LARGE SCALE GENOMIC DNA]</scope>
    <source>
        <strain evidence="1 2">NBRC 110016</strain>
    </source>
</reference>
<evidence type="ECO:0000313" key="1">
    <source>
        <dbReference type="EMBL" id="GAA5507656.1"/>
    </source>
</evidence>
<sequence length="313" mass="36435">MQQPKKKHQHTVPKMFLSAFACEENENQIFQYSRESLDVFPVAIRKATVQNHAYSIPDHPLVHELFLEDSFMKLESEASLPLLKLRRGERIESLKKVERYRISELFAVQFKRTTAMLQHRDSHASDFARPENTLAYIEKHHADLEKRFGQLEVDKLINRTIETGMGLNVPRQQTLLHAFIGLPRLTDTIFRMNWRIERAPCNQFFVTSDNPVFVRRRGRPRDTHLVGFERDDLGAEVYVALSPSKFLIASWDTPRTRKSASSSRVFELNRLTVLMANRFVYASRKLPSVMELLVMEQDFRLELPDLIGEVLGP</sequence>
<dbReference type="RefSeq" id="WP_345684508.1">
    <property type="nucleotide sequence ID" value="NZ_BAABRO010000006.1"/>
</dbReference>
<comment type="caution">
    <text evidence="1">The sequence shown here is derived from an EMBL/GenBank/DDBJ whole genome shotgun (WGS) entry which is preliminary data.</text>
</comment>
<proteinExistence type="predicted"/>